<dbReference type="EMBL" id="RDQM01000005">
    <property type="protein sequence ID" value="RMW99234.1"/>
    <property type="molecule type" value="Genomic_DNA"/>
</dbReference>
<protein>
    <submittedName>
        <fullName evidence="2">DUF1631 family protein</fullName>
    </submittedName>
</protein>
<accession>A0A3M6Q8V7</accession>
<dbReference type="InterPro" id="IPR012434">
    <property type="entry name" value="DUF1631"/>
</dbReference>
<dbReference type="RefSeq" id="WP_122238008.1">
    <property type="nucleotide sequence ID" value="NZ_RDQM01000005.1"/>
</dbReference>
<dbReference type="AlphaFoldDB" id="A0A3M6Q8V7"/>
<evidence type="ECO:0000256" key="1">
    <source>
        <dbReference type="SAM" id="MobiDB-lite"/>
    </source>
</evidence>
<comment type="caution">
    <text evidence="2">The sequence shown here is derived from an EMBL/GenBank/DDBJ whole genome shotgun (WGS) entry which is preliminary data.</text>
</comment>
<reference evidence="2 3" key="1">
    <citation type="submission" date="2018-10" db="EMBL/GenBank/DDBJ databases">
        <title>Comamonadaceae CDC group NO-1 genome sequencing and assembly.</title>
        <authorList>
            <person name="Bernier A.-M."/>
            <person name="Bernard K."/>
        </authorList>
    </citation>
    <scope>NUCLEOTIDE SEQUENCE [LARGE SCALE GENOMIC DNA]</scope>
    <source>
        <strain evidence="2 3">NML970147</strain>
    </source>
</reference>
<evidence type="ECO:0000313" key="2">
    <source>
        <dbReference type="EMBL" id="RMW99234.1"/>
    </source>
</evidence>
<gene>
    <name evidence="2" type="ORF">EBQ26_05525</name>
</gene>
<evidence type="ECO:0000313" key="3">
    <source>
        <dbReference type="Proteomes" id="UP000267521"/>
    </source>
</evidence>
<dbReference type="Pfam" id="PF07793">
    <property type="entry name" value="DUF1631"/>
    <property type="match status" value="1"/>
</dbReference>
<dbReference type="Proteomes" id="UP000267521">
    <property type="component" value="Unassembled WGS sequence"/>
</dbReference>
<organism evidence="2 3">
    <name type="scientific">Allofranklinella schreckenbergeri</name>
    <dbReference type="NCBI Taxonomy" id="1076744"/>
    <lineage>
        <taxon>Bacteria</taxon>
        <taxon>Pseudomonadati</taxon>
        <taxon>Pseudomonadota</taxon>
        <taxon>Betaproteobacteria</taxon>
        <taxon>Burkholderiales</taxon>
        <taxon>Comamonadaceae</taxon>
        <taxon>Allofranklinella</taxon>
    </lineage>
</organism>
<sequence length="832" mass="91314">MESSNPYQNESLARMARQHFLQSLCTSIPELDRLVVKYFQSALGDNSLETRELPVPQWQQEYALHRRTWAQTLLAIWREAFVDPIATSKLRSVEDASIDELQLISDDAIEGLITSARVSMQVAEKVDPGFTELRKRLLRLEPDHRLDLRDPIRPTMVSENLVTAWQKAALSKKAFGWVMAGIAKEWGTLLLKAYQESNAFLAKHGIEPLQQSSAAAAAAEPAGRSPRPYPYPPDGAAHGMAVPMPGGVPLVAMGVPSGLAVPSSGLAVLSGMVPPPEMAAAAAPPPGFLAPQLLVPGAHMPMPVAMAGELKAPDAKFGRPVLQQVNALWHDMRARLAYVLGVGDAVADQAKAVDTVLERAMQAQQAKGGARLEEVAAQTAFAQSPHVGQQVADVVREQSQAIKEDASQANEKAIIEMVALMFQSVISEERVPALVRVLFARLQVPVLRIALADPTFFTNAEHPARALIDRMGSAAMGFDGAEFNGSALEVELRRIVQMIEQYPDTGIKVFELALSEFEAFLQKHLAQDHTAGKVVSLAQQVEEKETLLVKFTIELRKLLQDLDIREEVRAFLFRNWAEVLAVSAVRTSAKGPQTLRLKQTAALLVWATTAKTHVRERRRAVQAMPGLLRRLREGLRLIGVVDMAQDALIGQAESWLHEAFLAKDQAGIPMERLKQVSARLENLENFISSEGVEDIPLSNDTIELMLGMQIPGLTVLQERDSSTPVSEEVIEWAKTRTVGEWFDLRLGAGELAQSLRVQYVWHSGQHHLQVLATQDGRSFLLKLRTLAAYFEQGALVPIDREGLMLRATRVALTQFQSLEGAGTMHVPMGSGA</sequence>
<feature type="region of interest" description="Disordered" evidence="1">
    <location>
        <begin position="212"/>
        <end position="231"/>
    </location>
</feature>
<name>A0A3M6Q8V7_9BURK</name>
<proteinExistence type="predicted"/>